<feature type="compositionally biased region" description="Low complexity" evidence="1">
    <location>
        <begin position="232"/>
        <end position="287"/>
    </location>
</feature>
<dbReference type="AlphaFoldDB" id="A0A9X4LXS5"/>
<evidence type="ECO:0000256" key="1">
    <source>
        <dbReference type="SAM" id="MobiDB-lite"/>
    </source>
</evidence>
<evidence type="ECO:0000313" key="4">
    <source>
        <dbReference type="Proteomes" id="UP001152755"/>
    </source>
</evidence>
<dbReference type="Proteomes" id="UP001152755">
    <property type="component" value="Unassembled WGS sequence"/>
</dbReference>
<dbReference type="InterPro" id="IPR006311">
    <property type="entry name" value="TAT_signal"/>
</dbReference>
<dbReference type="RefSeq" id="WP_332519525.1">
    <property type="nucleotide sequence ID" value="NZ_JANRHA010000003.1"/>
</dbReference>
<protein>
    <submittedName>
        <fullName evidence="3">Uncharacterized protein</fullName>
    </submittedName>
</protein>
<proteinExistence type="predicted"/>
<feature type="compositionally biased region" description="Low complexity" evidence="1">
    <location>
        <begin position="176"/>
        <end position="187"/>
    </location>
</feature>
<reference evidence="3" key="1">
    <citation type="submission" date="2022-08" db="EMBL/GenBank/DDBJ databases">
        <title>Genome analysis of Corynebacteriales strain.</title>
        <authorList>
            <person name="Lee S.D."/>
        </authorList>
    </citation>
    <scope>NUCLEOTIDE SEQUENCE</scope>
    <source>
        <strain evidence="3">D3-21</strain>
    </source>
</reference>
<gene>
    <name evidence="3" type="ORF">NVS88_07115</name>
</gene>
<evidence type="ECO:0000256" key="2">
    <source>
        <dbReference type="SAM" id="SignalP"/>
    </source>
</evidence>
<feature type="region of interest" description="Disordered" evidence="1">
    <location>
        <begin position="173"/>
        <end position="287"/>
    </location>
</feature>
<sequence length="359" mass="36586">MSDPSRRFRLRALLAAGAVAVTALGAGQAIGTSAASTDAVTATSGSLAAAANVLPASDTAWCDNYKNGTYLAVTNWDSQVSIKHVNKAFDYKMFVLQDNGTISLQDMKDASAFNVGDRLYFTAVSGNNLGRHTGWNYNIRIYSVNRATKEFSGNWIGWRINQPTVYQANCSGGQLTGTDAPPNTTTTQGVQAMSAPAAGPAEQARSLSAPATTGADKSVPIQSGQSAAQPIAPTGTAEDDAAPATTTAAPTSPATTTTEAPKPVTPETTTTVPEPTTTTEPPAATEPADTAVALGKDLSAKLTSDGGTAQVVISNGGGEVCRADVSPAERILTPEGDGTLSVTGNGGVRNIDTATCSIS</sequence>
<comment type="caution">
    <text evidence="3">The sequence shown here is derived from an EMBL/GenBank/DDBJ whole genome shotgun (WGS) entry which is preliminary data.</text>
</comment>
<dbReference type="EMBL" id="JANRHA010000003">
    <property type="protein sequence ID" value="MDG3014325.1"/>
    <property type="molecule type" value="Genomic_DNA"/>
</dbReference>
<keyword evidence="2" id="KW-0732">Signal</keyword>
<name>A0A9X4LXS5_9ACTN</name>
<feature type="signal peptide" evidence="2">
    <location>
        <begin position="1"/>
        <end position="25"/>
    </location>
</feature>
<feature type="chain" id="PRO_5040771377" evidence="2">
    <location>
        <begin position="26"/>
        <end position="359"/>
    </location>
</feature>
<dbReference type="PROSITE" id="PS51318">
    <property type="entry name" value="TAT"/>
    <property type="match status" value="1"/>
</dbReference>
<organism evidence="3 4">
    <name type="scientific">Speluncibacter jeojiensis</name>
    <dbReference type="NCBI Taxonomy" id="2710754"/>
    <lineage>
        <taxon>Bacteria</taxon>
        <taxon>Bacillati</taxon>
        <taxon>Actinomycetota</taxon>
        <taxon>Actinomycetes</taxon>
        <taxon>Mycobacteriales</taxon>
        <taxon>Speluncibacteraceae</taxon>
        <taxon>Speluncibacter</taxon>
    </lineage>
</organism>
<accession>A0A9X4LXS5</accession>
<keyword evidence="4" id="KW-1185">Reference proteome</keyword>
<evidence type="ECO:0000313" key="3">
    <source>
        <dbReference type="EMBL" id="MDG3014325.1"/>
    </source>
</evidence>